<dbReference type="EMBL" id="MPUK01000011">
    <property type="protein sequence ID" value="ONH65349.1"/>
    <property type="molecule type" value="Genomic_DNA"/>
</dbReference>
<evidence type="ECO:0000313" key="4">
    <source>
        <dbReference type="Proteomes" id="UP000189513"/>
    </source>
</evidence>
<dbReference type="InterPro" id="IPR029071">
    <property type="entry name" value="Ubiquitin-like_domsf"/>
</dbReference>
<dbReference type="InterPro" id="IPR031765">
    <property type="entry name" value="Mdy2_get4-bd"/>
</dbReference>
<evidence type="ECO:0000313" key="3">
    <source>
        <dbReference type="EMBL" id="ONH65349.1"/>
    </source>
</evidence>
<dbReference type="VEuPathDB" id="FungiDB:BON22_4662"/>
<dbReference type="AlphaFoldDB" id="A0A061BCQ9"/>
<accession>A0A061BCQ9</accession>
<reference evidence="2" key="1">
    <citation type="journal article" date="2014" name="Genome Announc.">
        <title>Genome sequence of the yeast Cyberlindnera fabianii (Hansenula fabianii).</title>
        <authorList>
            <person name="Freel K.C."/>
            <person name="Sarilar V."/>
            <person name="Neuveglise C."/>
            <person name="Devillers H."/>
            <person name="Friedrich A."/>
            <person name="Schacherer J."/>
        </authorList>
    </citation>
    <scope>NUCLEOTIDE SEQUENCE</scope>
    <source>
        <strain evidence="2">YJS4271</strain>
    </source>
</reference>
<dbReference type="OrthoDB" id="4067208at2759"/>
<dbReference type="Proteomes" id="UP000189513">
    <property type="component" value="Unassembled WGS sequence"/>
</dbReference>
<dbReference type="Gene3D" id="1.10.286.70">
    <property type="entry name" value="Get5 dimerization domain"/>
    <property type="match status" value="1"/>
</dbReference>
<dbReference type="OMA" id="NCMVSAP"/>
<dbReference type="Pfam" id="PF00240">
    <property type="entry name" value="ubiquitin"/>
    <property type="match status" value="1"/>
</dbReference>
<reference evidence="3" key="3">
    <citation type="submission" date="2017-01" db="EMBL/GenBank/DDBJ databases">
        <authorList>
            <person name="Mah S.A."/>
            <person name="Swanson W.J."/>
            <person name="Moy G.W."/>
            <person name="Vacquier V.D."/>
        </authorList>
    </citation>
    <scope>NUCLEOTIDE SEQUENCE [LARGE SCALE GENOMIC DNA]</scope>
    <source>
        <strain evidence="3">65</strain>
    </source>
</reference>
<keyword evidence="4" id="KW-1185">Reference proteome</keyword>
<name>A0A061BCQ9_CYBFA</name>
<evidence type="ECO:0000259" key="1">
    <source>
        <dbReference type="PROSITE" id="PS50053"/>
    </source>
</evidence>
<feature type="domain" description="Ubiquitin-like" evidence="1">
    <location>
        <begin position="67"/>
        <end position="129"/>
    </location>
</feature>
<evidence type="ECO:0000313" key="2">
    <source>
        <dbReference type="EMBL" id="CDR47111.1"/>
    </source>
</evidence>
<organism evidence="2">
    <name type="scientific">Cyberlindnera fabianii</name>
    <name type="common">Yeast</name>
    <name type="synonym">Hansenula fabianii</name>
    <dbReference type="NCBI Taxonomy" id="36022"/>
    <lineage>
        <taxon>Eukaryota</taxon>
        <taxon>Fungi</taxon>
        <taxon>Dikarya</taxon>
        <taxon>Ascomycota</taxon>
        <taxon>Saccharomycotina</taxon>
        <taxon>Saccharomycetes</taxon>
        <taxon>Phaffomycetales</taxon>
        <taxon>Phaffomycetaceae</taxon>
        <taxon>Cyberlindnera</taxon>
    </lineage>
</organism>
<protein>
    <submittedName>
        <fullName evidence="2">CYFA0S28e01002g1_1</fullName>
    </submittedName>
    <submittedName>
        <fullName evidence="3">Ubiquitin-like protein MDY2</fullName>
    </submittedName>
</protein>
<reference evidence="4" key="2">
    <citation type="journal article" date="2017" name="Genome Announc.">
        <title>Genome sequences of Cyberlindnera fabianii 65, Pichia kudriavzevii 129, and Saccharomyces cerevisiae 131 isolated from fermented masau fruits in Zimbabwe.</title>
        <authorList>
            <person name="van Rijswijck I.M.H."/>
            <person name="Derks M.F.L."/>
            <person name="Abee T."/>
            <person name="de Ridder D."/>
            <person name="Smid E.J."/>
        </authorList>
    </citation>
    <scope>NUCLEOTIDE SEQUENCE [LARGE SCALE GENOMIC DNA]</scope>
    <source>
        <strain evidence="4">65</strain>
    </source>
</reference>
<dbReference type="STRING" id="36022.A0A061BCQ9"/>
<dbReference type="Pfam" id="PF16843">
    <property type="entry name" value="Get5_bdg"/>
    <property type="match status" value="1"/>
</dbReference>
<dbReference type="EMBL" id="LK052913">
    <property type="protein sequence ID" value="CDR47111.1"/>
    <property type="molecule type" value="Genomic_DNA"/>
</dbReference>
<dbReference type="Gene3D" id="3.10.20.90">
    <property type="entry name" value="Phosphatidylinositol 3-kinase Catalytic Subunit, Chain A, domain 1"/>
    <property type="match status" value="1"/>
</dbReference>
<sequence>MSTAVAQSESQFASTFLTLLSVSESTAGLSKDYKKDLRELSGIGVKLPNLPITKKSLNSTQTSSNVYKFTIKSIKAPKFNVTLDAASTDTIYQLKTKLCTTADLKGYEPSSIKLLLKGKVLQDGSLVSDVTSSSEEELKVTALIGAKPEAPATVQPETTQERELPWDQIKDLLEAGGFDGDSTITRLQRGWRLTQ</sequence>
<proteinExistence type="predicted"/>
<dbReference type="InterPro" id="IPR000626">
    <property type="entry name" value="Ubiquitin-like_dom"/>
</dbReference>
<gene>
    <name evidence="3" type="ORF">BON22_4662</name>
    <name evidence="2" type="ORF">CYFA0S_28e01002g</name>
</gene>
<dbReference type="SUPFAM" id="SSF54236">
    <property type="entry name" value="Ubiquitin-like"/>
    <property type="match status" value="1"/>
</dbReference>
<dbReference type="PROSITE" id="PS50053">
    <property type="entry name" value="UBIQUITIN_2"/>
    <property type="match status" value="1"/>
</dbReference>